<feature type="compositionally biased region" description="Basic residues" evidence="1">
    <location>
        <begin position="203"/>
        <end position="212"/>
    </location>
</feature>
<evidence type="ECO:0008006" key="4">
    <source>
        <dbReference type="Google" id="ProtNLM"/>
    </source>
</evidence>
<sequence length="413" mass="48667">MTSNINDDEYVAKLLKQDAKNAHKKYELVGIDAFNPRRVNSRAPKPNTNFLRHIIRQTDSHNAALLAKEAEESNARLKQMNHDRIRAQKKEEINKERKAEGRLTPVMSDEETAHRRPSKRRRDHDDSDHDRERTRRRRHRSPETHATGHRSRSRDRRRTRERHESSDDERSTRRRKRSDYHSEKHRHYSEENEEDRSRELRRSSRKHRRRTRSISSHESRPPSPCGKRADRSSKHRGRDRSRSPHRATRKHKSDRASSRGLYRPSKHKHHSPPPGSDSDPLEAIVGPLPPNIELSVRSRGRGAHKANSMGMDSRFSSKYDPAIDMRAPSDVEDNWGESVEAFRDRMRWKQQGAERLKAAGFTDDQVKKWEKGDDKDEEDVRWTRRGQAREWDRGKVVDEDGDVELKAEWGRLK</sequence>
<dbReference type="Proteomes" id="UP000799777">
    <property type="component" value="Unassembled WGS sequence"/>
</dbReference>
<feature type="compositionally biased region" description="Basic residues" evidence="1">
    <location>
        <begin position="172"/>
        <end position="187"/>
    </location>
</feature>
<protein>
    <recommendedName>
        <fullName evidence="4">Pre-mRNA-splicing factor 38B</fullName>
    </recommendedName>
</protein>
<dbReference type="EMBL" id="ML978161">
    <property type="protein sequence ID" value="KAF2034367.1"/>
    <property type="molecule type" value="Genomic_DNA"/>
</dbReference>
<feature type="compositionally biased region" description="Basic residues" evidence="1">
    <location>
        <begin position="233"/>
        <end position="253"/>
    </location>
</feature>
<comment type="caution">
    <text evidence="2">The sequence shown here is derived from an EMBL/GenBank/DDBJ whole genome shotgun (WGS) entry which is preliminary data.</text>
</comment>
<name>A0A9P4LS36_9PLEO</name>
<evidence type="ECO:0000256" key="1">
    <source>
        <dbReference type="SAM" id="MobiDB-lite"/>
    </source>
</evidence>
<feature type="region of interest" description="Disordered" evidence="1">
    <location>
        <begin position="367"/>
        <end position="388"/>
    </location>
</feature>
<feature type="compositionally biased region" description="Basic and acidic residues" evidence="1">
    <location>
        <begin position="123"/>
        <end position="133"/>
    </location>
</feature>
<feature type="region of interest" description="Disordered" evidence="1">
    <location>
        <begin position="74"/>
        <end position="317"/>
    </location>
</feature>
<dbReference type="AlphaFoldDB" id="A0A9P4LS36"/>
<dbReference type="PANTHER" id="PTHR40132">
    <property type="entry name" value="PRE-MRNA-SPLICING FACTOR 38B"/>
    <property type="match status" value="1"/>
</dbReference>
<keyword evidence="3" id="KW-1185">Reference proteome</keyword>
<dbReference type="PANTHER" id="PTHR40132:SF1">
    <property type="entry name" value="PRE-MRNA-SPLICING FACTOR 38B"/>
    <property type="match status" value="1"/>
</dbReference>
<accession>A0A9P4LS36</accession>
<feature type="compositionally biased region" description="Basic residues" evidence="1">
    <location>
        <begin position="147"/>
        <end position="160"/>
    </location>
</feature>
<gene>
    <name evidence="2" type="ORF">EK21DRAFT_97472</name>
</gene>
<evidence type="ECO:0000313" key="2">
    <source>
        <dbReference type="EMBL" id="KAF2034367.1"/>
    </source>
</evidence>
<evidence type="ECO:0000313" key="3">
    <source>
        <dbReference type="Proteomes" id="UP000799777"/>
    </source>
</evidence>
<reference evidence="2" key="1">
    <citation type="journal article" date="2020" name="Stud. Mycol.">
        <title>101 Dothideomycetes genomes: a test case for predicting lifestyles and emergence of pathogens.</title>
        <authorList>
            <person name="Haridas S."/>
            <person name="Albert R."/>
            <person name="Binder M."/>
            <person name="Bloem J."/>
            <person name="Labutti K."/>
            <person name="Salamov A."/>
            <person name="Andreopoulos B."/>
            <person name="Baker S."/>
            <person name="Barry K."/>
            <person name="Bills G."/>
            <person name="Bluhm B."/>
            <person name="Cannon C."/>
            <person name="Castanera R."/>
            <person name="Culley D."/>
            <person name="Daum C."/>
            <person name="Ezra D."/>
            <person name="Gonzalez J."/>
            <person name="Henrissat B."/>
            <person name="Kuo A."/>
            <person name="Liang C."/>
            <person name="Lipzen A."/>
            <person name="Lutzoni F."/>
            <person name="Magnuson J."/>
            <person name="Mondo S."/>
            <person name="Nolan M."/>
            <person name="Ohm R."/>
            <person name="Pangilinan J."/>
            <person name="Park H.-J."/>
            <person name="Ramirez L."/>
            <person name="Alfaro M."/>
            <person name="Sun H."/>
            <person name="Tritt A."/>
            <person name="Yoshinaga Y."/>
            <person name="Zwiers L.-H."/>
            <person name="Turgeon B."/>
            <person name="Goodwin S."/>
            <person name="Spatafora J."/>
            <person name="Crous P."/>
            <person name="Grigoriev I."/>
        </authorList>
    </citation>
    <scope>NUCLEOTIDE SEQUENCE</scope>
    <source>
        <strain evidence="2">CBS 110217</strain>
    </source>
</reference>
<feature type="compositionally biased region" description="Basic and acidic residues" evidence="1">
    <location>
        <begin position="74"/>
        <end position="101"/>
    </location>
</feature>
<dbReference type="OrthoDB" id="2431475at2759"/>
<feature type="compositionally biased region" description="Basic and acidic residues" evidence="1">
    <location>
        <begin position="161"/>
        <end position="171"/>
    </location>
</feature>
<organism evidence="2 3">
    <name type="scientific">Setomelanomma holmii</name>
    <dbReference type="NCBI Taxonomy" id="210430"/>
    <lineage>
        <taxon>Eukaryota</taxon>
        <taxon>Fungi</taxon>
        <taxon>Dikarya</taxon>
        <taxon>Ascomycota</taxon>
        <taxon>Pezizomycotina</taxon>
        <taxon>Dothideomycetes</taxon>
        <taxon>Pleosporomycetidae</taxon>
        <taxon>Pleosporales</taxon>
        <taxon>Pleosporineae</taxon>
        <taxon>Phaeosphaeriaceae</taxon>
        <taxon>Setomelanomma</taxon>
    </lineage>
</organism>
<proteinExistence type="predicted"/>